<proteinExistence type="predicted"/>
<dbReference type="EMBL" id="HBIM01011618">
    <property type="protein sequence ID" value="CAE0412354.1"/>
    <property type="molecule type" value="Transcribed_RNA"/>
</dbReference>
<dbReference type="PANTHER" id="PTHR13017">
    <property type="entry name" value="5-FORMYLTETRAHYDROFOLATE CYCLO-LIGASE-RELATED"/>
    <property type="match status" value="1"/>
</dbReference>
<accession>A0A7S3L5J4</accession>
<name>A0A7S3L5J4_9STRA</name>
<dbReference type="Pfam" id="PF01812">
    <property type="entry name" value="5-FTHF_cyc-lig"/>
    <property type="match status" value="1"/>
</dbReference>
<evidence type="ECO:0000313" key="1">
    <source>
        <dbReference type="EMBL" id="CAE0412354.1"/>
    </source>
</evidence>
<reference evidence="1" key="1">
    <citation type="submission" date="2021-01" db="EMBL/GenBank/DDBJ databases">
        <authorList>
            <person name="Corre E."/>
            <person name="Pelletier E."/>
            <person name="Niang G."/>
            <person name="Scheremetjew M."/>
            <person name="Finn R."/>
            <person name="Kale V."/>
            <person name="Holt S."/>
            <person name="Cochrane G."/>
            <person name="Meng A."/>
            <person name="Brown T."/>
            <person name="Cohen L."/>
        </authorList>
    </citation>
    <scope>NUCLEOTIDE SEQUENCE</scope>
    <source>
        <strain evidence="1">CCMP127</strain>
    </source>
</reference>
<dbReference type="InterPro" id="IPR024185">
    <property type="entry name" value="FTHF_cligase-like_sf"/>
</dbReference>
<dbReference type="PANTHER" id="PTHR13017:SF0">
    <property type="entry name" value="METHENYLTETRAHYDROFOLATE SYNTHASE DOMAIN-CONTAINING PROTEIN"/>
    <property type="match status" value="1"/>
</dbReference>
<dbReference type="GO" id="GO:0005737">
    <property type="term" value="C:cytoplasm"/>
    <property type="evidence" value="ECO:0007669"/>
    <property type="project" value="TreeGrafter"/>
</dbReference>
<evidence type="ECO:0008006" key="2">
    <source>
        <dbReference type="Google" id="ProtNLM"/>
    </source>
</evidence>
<gene>
    <name evidence="1" type="ORF">ACOF00016_LOCUS9620</name>
</gene>
<dbReference type="SUPFAM" id="SSF100950">
    <property type="entry name" value="NagB/RpiA/CoA transferase-like"/>
    <property type="match status" value="1"/>
</dbReference>
<protein>
    <recommendedName>
        <fullName evidence="2">5-formyltetrahydrofolate cyclo-ligase</fullName>
    </recommendedName>
</protein>
<dbReference type="Gene3D" id="3.40.50.10420">
    <property type="entry name" value="NagB/RpiA/CoA transferase-like"/>
    <property type="match status" value="1"/>
</dbReference>
<organism evidence="1">
    <name type="scientific">Amphora coffeiformis</name>
    <dbReference type="NCBI Taxonomy" id="265554"/>
    <lineage>
        <taxon>Eukaryota</taxon>
        <taxon>Sar</taxon>
        <taxon>Stramenopiles</taxon>
        <taxon>Ochrophyta</taxon>
        <taxon>Bacillariophyta</taxon>
        <taxon>Bacillariophyceae</taxon>
        <taxon>Bacillariophycidae</taxon>
        <taxon>Thalassiophysales</taxon>
        <taxon>Catenulaceae</taxon>
        <taxon>Amphora</taxon>
    </lineage>
</organism>
<sequence length="272" mass="30512">MVVDQEPRGRWAGRDTNKDEVRSEVWQRLQDDGWNIGPTWSHIPNFVGADTAAWRLAQTTEWQRARTVKCNPDPPQIPVRLRALYQGKMLYAPVPYLTKDFPYLRIDPQVMQDKGVSFELAATSEGFVQHGERIGFEDVEPLDFCVVGSVAVSRRGGRTGKGAGFADLETGIFRELGIIQPHTPMATTIHSCQLVDDARVFMMPHDSPLDFVATEAELIVTGNTAPRPTGVTWDSVREDQFTTIPFLRDLCHRMKSGTLTTTTTINKSYLCT</sequence>
<dbReference type="InterPro" id="IPR037171">
    <property type="entry name" value="NagB/RpiA_transferase-like"/>
</dbReference>
<dbReference type="AlphaFoldDB" id="A0A7S3L5J4"/>
<dbReference type="InterPro" id="IPR002698">
    <property type="entry name" value="FTHF_cligase"/>
</dbReference>